<dbReference type="PRINTS" id="PR00469">
    <property type="entry name" value="PNDRDTASEII"/>
</dbReference>
<dbReference type="AlphaFoldDB" id="A0A3P3XRW2"/>
<dbReference type="InterPro" id="IPR051691">
    <property type="entry name" value="Metab_Enz_Cyan_OpOx_G3PDH"/>
</dbReference>
<organism evidence="3">
    <name type="scientific">uncultured spirochete</name>
    <dbReference type="NCBI Taxonomy" id="156406"/>
    <lineage>
        <taxon>Bacteria</taxon>
        <taxon>Pseudomonadati</taxon>
        <taxon>Spirochaetota</taxon>
        <taxon>Spirochaetia</taxon>
        <taxon>Spirochaetales</taxon>
        <taxon>environmental samples</taxon>
    </lineage>
</organism>
<keyword evidence="1" id="KW-0560">Oxidoreductase</keyword>
<dbReference type="InterPro" id="IPR023753">
    <property type="entry name" value="FAD/NAD-binding_dom"/>
</dbReference>
<dbReference type="GO" id="GO:0016491">
    <property type="term" value="F:oxidoreductase activity"/>
    <property type="evidence" value="ECO:0007669"/>
    <property type="project" value="UniProtKB-KW"/>
</dbReference>
<dbReference type="PANTHER" id="PTHR42949:SF3">
    <property type="entry name" value="ANAEROBIC GLYCEROL-3-PHOSPHATE DEHYDROGENASE SUBUNIT B"/>
    <property type="match status" value="1"/>
</dbReference>
<evidence type="ECO:0000256" key="1">
    <source>
        <dbReference type="ARBA" id="ARBA00023002"/>
    </source>
</evidence>
<accession>A0A3P3XRW2</accession>
<proteinExistence type="predicted"/>
<gene>
    <name evidence="3" type="ORF">SPIRO4BDMA_50118</name>
</gene>
<sequence length="416" mass="45380">MKQLTFDAVVIGGGAAGMAAALELDARGHSVLILEREDTLGGILMQCIHNGFGLIEFNEELTGPEFAQRFEEEVGSRHIQASLRTTVLDIREEGGLKAVYCVSPAQGMMRVESRAIILAMGCRERNRGNIRIPGTRPAGIYTAGLAQRLVNIEGYIPGRDVVIIGSGDIGLIMARRMSWSGCKVHAVIEILPYPSGLTRNIVQCLNDFGIPLHLSHLVTDIYGEDRVEGIEVTPIESGALMHEKAFKIACDTVLLSVGLVPENELSRNAGIEIQPTTNGPWVDSALMTTMPGVFACGNVLHVHDLVDYVVEEARRAGANAAAWLSGYRPAREIRAKTGSNIRYVMPMRINPERENRLYMRSLVVKNDARLEVRLDGNVVKSRKLAHVQPSEMLSLTLIPEDLAAAGRDSTVEIALV</sequence>
<reference evidence="3" key="1">
    <citation type="submission" date="2017-02" db="EMBL/GenBank/DDBJ databases">
        <authorList>
            <person name="Regsiter A."/>
            <person name="William W."/>
        </authorList>
    </citation>
    <scope>NUCLEOTIDE SEQUENCE</scope>
    <source>
        <strain evidence="3">BdmA 4</strain>
    </source>
</reference>
<dbReference type="EMBL" id="FWDO01000005">
    <property type="protein sequence ID" value="SLM18603.1"/>
    <property type="molecule type" value="Genomic_DNA"/>
</dbReference>
<evidence type="ECO:0000313" key="3">
    <source>
        <dbReference type="EMBL" id="SLM18603.1"/>
    </source>
</evidence>
<protein>
    <submittedName>
        <fullName evidence="3">FAD-dependent pyridine nucleotide-disulfide oxidoreductase</fullName>
    </submittedName>
</protein>
<dbReference type="Pfam" id="PF07992">
    <property type="entry name" value="Pyr_redox_2"/>
    <property type="match status" value="1"/>
</dbReference>
<name>A0A3P3XRW2_9SPIR</name>
<dbReference type="SUPFAM" id="SSF51905">
    <property type="entry name" value="FAD/NAD(P)-binding domain"/>
    <property type="match status" value="1"/>
</dbReference>
<dbReference type="PRINTS" id="PR00368">
    <property type="entry name" value="FADPNR"/>
</dbReference>
<dbReference type="Gene3D" id="3.50.50.60">
    <property type="entry name" value="FAD/NAD(P)-binding domain"/>
    <property type="match status" value="2"/>
</dbReference>
<evidence type="ECO:0000259" key="2">
    <source>
        <dbReference type="Pfam" id="PF07992"/>
    </source>
</evidence>
<dbReference type="PANTHER" id="PTHR42949">
    <property type="entry name" value="ANAEROBIC GLYCEROL-3-PHOSPHATE DEHYDROGENASE SUBUNIT B"/>
    <property type="match status" value="1"/>
</dbReference>
<dbReference type="InterPro" id="IPR036188">
    <property type="entry name" value="FAD/NAD-bd_sf"/>
</dbReference>
<feature type="domain" description="FAD/NAD(P)-binding" evidence="2">
    <location>
        <begin position="7"/>
        <end position="307"/>
    </location>
</feature>